<organism evidence="6 7">
    <name type="scientific">Paenibacillus popilliae ATCC 14706</name>
    <dbReference type="NCBI Taxonomy" id="1212764"/>
    <lineage>
        <taxon>Bacteria</taxon>
        <taxon>Bacillati</taxon>
        <taxon>Bacillota</taxon>
        <taxon>Bacilli</taxon>
        <taxon>Bacillales</taxon>
        <taxon>Paenibacillaceae</taxon>
        <taxon>Paenibacillus</taxon>
    </lineage>
</organism>
<dbReference type="PANTHER" id="PTHR31609:SF1">
    <property type="entry name" value="CARBOHYDRATE DEACETYLASE"/>
    <property type="match status" value="1"/>
</dbReference>
<accession>M9M0N6</accession>
<comment type="caution">
    <text evidence="6">The sequence shown here is derived from an EMBL/GenBank/DDBJ whole genome shotgun (WGS) entry which is preliminary data.</text>
</comment>
<evidence type="ECO:0000256" key="4">
    <source>
        <dbReference type="ARBA" id="ARBA00022842"/>
    </source>
</evidence>
<protein>
    <submittedName>
        <fullName evidence="6">Uncharacterized protein conserved in bacteria</fullName>
    </submittedName>
</protein>
<dbReference type="Gene3D" id="3.20.20.370">
    <property type="entry name" value="Glycoside hydrolase/deacetylase"/>
    <property type="match status" value="1"/>
</dbReference>
<dbReference type="EMBL" id="BALG01000095">
    <property type="protein sequence ID" value="GAC42394.1"/>
    <property type="molecule type" value="Genomic_DNA"/>
</dbReference>
<dbReference type="Pfam" id="PF04794">
    <property type="entry name" value="YdjC"/>
    <property type="match status" value="1"/>
</dbReference>
<evidence type="ECO:0000256" key="1">
    <source>
        <dbReference type="ARBA" id="ARBA00001946"/>
    </source>
</evidence>
<keyword evidence="3" id="KW-0378">Hydrolase</keyword>
<sequence>MAKYLIINADDLGYSEPVNTGIMEAQSFGIVTSSSLMANMPSFQQAVGWALRTPSLGVGLHFNLTCGTAIAPPECVPSLTGGDGSFSGQRHAWREAEIEVELNHQFNKLVTAGIMPTHLDSHHHIHLEAPQVYAVMKSFVQQRNIPMRLLPWSNEPIRRPLRTDHLILDTYDAADGSARLLDYIHHLQEGTTEIMCHPRYLEDDQPPRTALDAKNGELRALTSPILQYAIRVQRIRLIHFGHLAKV</sequence>
<dbReference type="GO" id="GO:0016787">
    <property type="term" value="F:hydrolase activity"/>
    <property type="evidence" value="ECO:0007669"/>
    <property type="project" value="UniProtKB-KW"/>
</dbReference>
<evidence type="ECO:0000313" key="6">
    <source>
        <dbReference type="EMBL" id="GAC42394.1"/>
    </source>
</evidence>
<keyword evidence="5" id="KW-0119">Carbohydrate metabolism</keyword>
<dbReference type="SUPFAM" id="SSF88713">
    <property type="entry name" value="Glycoside hydrolase/deacetylase"/>
    <property type="match status" value="1"/>
</dbReference>
<dbReference type="InterPro" id="IPR006879">
    <property type="entry name" value="YdjC-like"/>
</dbReference>
<keyword evidence="7" id="KW-1185">Reference proteome</keyword>
<dbReference type="RefSeq" id="WP_006285828.1">
    <property type="nucleotide sequence ID" value="NZ_BALG01000095.1"/>
</dbReference>
<keyword evidence="4" id="KW-0460">Magnesium</keyword>
<dbReference type="InterPro" id="IPR011330">
    <property type="entry name" value="Glyco_hydro/deAcase_b/a-brl"/>
</dbReference>
<dbReference type="AlphaFoldDB" id="M9M0N6"/>
<name>M9M0N6_PAEPP</name>
<evidence type="ECO:0000256" key="5">
    <source>
        <dbReference type="ARBA" id="ARBA00023277"/>
    </source>
</evidence>
<dbReference type="GO" id="GO:0005975">
    <property type="term" value="P:carbohydrate metabolic process"/>
    <property type="evidence" value="ECO:0007669"/>
    <property type="project" value="InterPro"/>
</dbReference>
<comment type="cofactor">
    <cofactor evidence="1">
        <name>Mg(2+)</name>
        <dbReference type="ChEBI" id="CHEBI:18420"/>
    </cofactor>
</comment>
<gene>
    <name evidence="6" type="ORF">PPOP_1751</name>
</gene>
<proteinExistence type="predicted"/>
<dbReference type="OrthoDB" id="9774177at2"/>
<keyword evidence="2" id="KW-0479">Metal-binding</keyword>
<dbReference type="GO" id="GO:0019213">
    <property type="term" value="F:deacetylase activity"/>
    <property type="evidence" value="ECO:0007669"/>
    <property type="project" value="TreeGrafter"/>
</dbReference>
<evidence type="ECO:0000256" key="2">
    <source>
        <dbReference type="ARBA" id="ARBA00022723"/>
    </source>
</evidence>
<evidence type="ECO:0000313" key="7">
    <source>
        <dbReference type="Proteomes" id="UP000029453"/>
    </source>
</evidence>
<dbReference type="PANTHER" id="PTHR31609">
    <property type="entry name" value="YDJC DEACETYLASE FAMILY MEMBER"/>
    <property type="match status" value="1"/>
</dbReference>
<dbReference type="Proteomes" id="UP000029453">
    <property type="component" value="Unassembled WGS sequence"/>
</dbReference>
<evidence type="ECO:0000256" key="3">
    <source>
        <dbReference type="ARBA" id="ARBA00022801"/>
    </source>
</evidence>
<dbReference type="GO" id="GO:0046872">
    <property type="term" value="F:metal ion binding"/>
    <property type="evidence" value="ECO:0007669"/>
    <property type="project" value="UniProtKB-KW"/>
</dbReference>
<reference evidence="6 7" key="1">
    <citation type="submission" date="2012-10" db="EMBL/GenBank/DDBJ databases">
        <title>Draft Genome Sequence of Paenibacillus popilliae ATCC 14706T.</title>
        <authorList>
            <person name="Iiyama K."/>
            <person name="Mori K."/>
            <person name="Mon H."/>
            <person name="Chieda Y."/>
            <person name="Lee J.M."/>
            <person name="Kusakabe T."/>
            <person name="Tashiro K."/>
            <person name="Asano S."/>
            <person name="Yasunaga-Aoki C."/>
            <person name="Shimizu S."/>
        </authorList>
    </citation>
    <scope>NUCLEOTIDE SEQUENCE [LARGE SCALE GENOMIC DNA]</scope>
    <source>
        <strain evidence="6 7">ATCC 14706</strain>
    </source>
</reference>